<feature type="signal peptide" evidence="1">
    <location>
        <begin position="1"/>
        <end position="27"/>
    </location>
</feature>
<evidence type="ECO:0000313" key="3">
    <source>
        <dbReference type="Proteomes" id="UP000199344"/>
    </source>
</evidence>
<sequence>MKLTRRTIMALAACSTALIAQPFAASAQDLPRNVRMVIGSNSTGGDTYQAASIVADALAEELGINIKVDAVGPSEAFKAVGRDSRGTTIMLHHDQSYLANLYGVPGNPDPFEGYVVGPTLTINPGNAYLVPKNSPYQSMDDVLQAAGDGERVRVAIQPGGVSEIGFTAMRNAARMASPGSEENIVAVNTGSQSDKNQAMFDGLADVINGSIQANEQFAELPEDDQKAMRFLWITATQEALEQGPEAGVGNLTREDMMQYAAPATTVPMSESEPFTFDKEFFLIYNQEMDPAQMETIDTALATVFENEELNQRLLDAFFIPDYRPMEEAAAHLQQKRDDYATVIESLKAPAAQ</sequence>
<dbReference type="STRING" id="591205.SAMN05421538_10766"/>
<evidence type="ECO:0000313" key="2">
    <source>
        <dbReference type="EMBL" id="SDE49538.1"/>
    </source>
</evidence>
<accession>A0A1G7DD33</accession>
<feature type="chain" id="PRO_5011494924" evidence="1">
    <location>
        <begin position="28"/>
        <end position="352"/>
    </location>
</feature>
<reference evidence="2 3" key="1">
    <citation type="submission" date="2016-10" db="EMBL/GenBank/DDBJ databases">
        <authorList>
            <person name="de Groot N.N."/>
        </authorList>
    </citation>
    <scope>NUCLEOTIDE SEQUENCE [LARGE SCALE GENOMIC DNA]</scope>
    <source>
        <strain evidence="2 3">DSM 22220</strain>
    </source>
</reference>
<dbReference type="AlphaFoldDB" id="A0A1G7DD33"/>
<keyword evidence="3" id="KW-1185">Reference proteome</keyword>
<keyword evidence="2" id="KW-0675">Receptor</keyword>
<proteinExistence type="predicted"/>
<dbReference type="RefSeq" id="WP_176805069.1">
    <property type="nucleotide sequence ID" value="NZ_FNAH01000007.1"/>
</dbReference>
<dbReference type="InterPro" id="IPR042100">
    <property type="entry name" value="Bug_dom1"/>
</dbReference>
<dbReference type="Gene3D" id="3.40.190.10">
    <property type="entry name" value="Periplasmic binding protein-like II"/>
    <property type="match status" value="1"/>
</dbReference>
<name>A0A1G7DD33_9RHOB</name>
<evidence type="ECO:0000256" key="1">
    <source>
        <dbReference type="SAM" id="SignalP"/>
    </source>
</evidence>
<gene>
    <name evidence="2" type="ORF">SAMN05421538_10766</name>
</gene>
<organism evidence="2 3">
    <name type="scientific">Paracoccus isoporae</name>
    <dbReference type="NCBI Taxonomy" id="591205"/>
    <lineage>
        <taxon>Bacteria</taxon>
        <taxon>Pseudomonadati</taxon>
        <taxon>Pseudomonadota</taxon>
        <taxon>Alphaproteobacteria</taxon>
        <taxon>Rhodobacterales</taxon>
        <taxon>Paracoccaceae</taxon>
        <taxon>Paracoccus</taxon>
    </lineage>
</organism>
<protein>
    <submittedName>
        <fullName evidence="2">Tripartite-type tricarboxylate transporter, receptor component TctC</fullName>
    </submittedName>
</protein>
<keyword evidence="1" id="KW-0732">Signal</keyword>
<dbReference type="Proteomes" id="UP000199344">
    <property type="component" value="Unassembled WGS sequence"/>
</dbReference>
<dbReference type="Gene3D" id="3.40.190.150">
    <property type="entry name" value="Bordetella uptake gene, domain 1"/>
    <property type="match status" value="1"/>
</dbReference>
<dbReference type="SUPFAM" id="SSF53850">
    <property type="entry name" value="Periplasmic binding protein-like II"/>
    <property type="match status" value="1"/>
</dbReference>
<dbReference type="EMBL" id="FNAH01000007">
    <property type="protein sequence ID" value="SDE49538.1"/>
    <property type="molecule type" value="Genomic_DNA"/>
</dbReference>